<evidence type="ECO:0000256" key="1">
    <source>
        <dbReference type="ARBA" id="ARBA00022490"/>
    </source>
</evidence>
<evidence type="ECO:0000256" key="2">
    <source>
        <dbReference type="ARBA" id="ARBA00022598"/>
    </source>
</evidence>
<dbReference type="InterPro" id="IPR042109">
    <property type="entry name" value="Adenylosuccinate_synth_dom1"/>
</dbReference>
<dbReference type="GO" id="GO:0046040">
    <property type="term" value="P:IMP metabolic process"/>
    <property type="evidence" value="ECO:0007669"/>
    <property type="project" value="TreeGrafter"/>
</dbReference>
<accession>A0A7C2Z9I5</accession>
<evidence type="ECO:0000256" key="9">
    <source>
        <dbReference type="RuleBase" id="RU000520"/>
    </source>
</evidence>
<dbReference type="EC" id="6.3.4.4" evidence="8 9"/>
<comment type="caution">
    <text evidence="10">The sequence shown here is derived from an EMBL/GenBank/DDBJ whole genome shotgun (WGS) entry which is preliminary data.</text>
</comment>
<evidence type="ECO:0000256" key="3">
    <source>
        <dbReference type="ARBA" id="ARBA00022723"/>
    </source>
</evidence>
<dbReference type="PROSITE" id="PS01266">
    <property type="entry name" value="ADENYLOSUCCIN_SYN_1"/>
    <property type="match status" value="1"/>
</dbReference>
<dbReference type="GO" id="GO:0004019">
    <property type="term" value="F:adenylosuccinate synthase activity"/>
    <property type="evidence" value="ECO:0007669"/>
    <property type="project" value="UniProtKB-UniRule"/>
</dbReference>
<evidence type="ECO:0000256" key="7">
    <source>
        <dbReference type="ARBA" id="ARBA00023134"/>
    </source>
</evidence>
<comment type="function">
    <text evidence="8">Plays an important role in the de novo pathway of purine nucleotide biosynthesis. Catalyzes the first committed step in the biosynthesis of AMP from IMP.</text>
</comment>
<evidence type="ECO:0000256" key="5">
    <source>
        <dbReference type="ARBA" id="ARBA00022755"/>
    </source>
</evidence>
<feature type="binding site" evidence="8">
    <location>
        <position position="137"/>
    </location>
    <ligand>
        <name>IMP</name>
        <dbReference type="ChEBI" id="CHEBI:58053"/>
        <note>ligand shared between dimeric partners</note>
    </ligand>
</feature>
<protein>
    <recommendedName>
        <fullName evidence="8 9">Adenylosuccinate synthetase</fullName>
        <shortName evidence="8">AMPSase</shortName>
        <shortName evidence="8">AdSS</shortName>
        <ecNumber evidence="8 9">6.3.4.4</ecNumber>
    </recommendedName>
    <alternativeName>
        <fullName evidence="8">IMP--aspartate ligase</fullName>
    </alternativeName>
</protein>
<feature type="binding site" description="in other chain" evidence="8">
    <location>
        <begin position="39"/>
        <end position="42"/>
    </location>
    <ligand>
        <name>IMP</name>
        <dbReference type="ChEBI" id="CHEBI:58053"/>
        <note>ligand shared between dimeric partners</note>
    </ligand>
</feature>
<comment type="catalytic activity">
    <reaction evidence="8 9">
        <text>IMP + L-aspartate + GTP = N(6)-(1,2-dicarboxyethyl)-AMP + GDP + phosphate + 2 H(+)</text>
        <dbReference type="Rhea" id="RHEA:15753"/>
        <dbReference type="ChEBI" id="CHEBI:15378"/>
        <dbReference type="ChEBI" id="CHEBI:29991"/>
        <dbReference type="ChEBI" id="CHEBI:37565"/>
        <dbReference type="ChEBI" id="CHEBI:43474"/>
        <dbReference type="ChEBI" id="CHEBI:57567"/>
        <dbReference type="ChEBI" id="CHEBI:58053"/>
        <dbReference type="ChEBI" id="CHEBI:58189"/>
        <dbReference type="EC" id="6.3.4.4"/>
    </reaction>
</comment>
<keyword evidence="1 8" id="KW-0963">Cytoplasm</keyword>
<dbReference type="GO" id="GO:0005525">
    <property type="term" value="F:GTP binding"/>
    <property type="evidence" value="ECO:0007669"/>
    <property type="project" value="UniProtKB-UniRule"/>
</dbReference>
<keyword evidence="7 8" id="KW-0342">GTP-binding</keyword>
<evidence type="ECO:0000256" key="6">
    <source>
        <dbReference type="ARBA" id="ARBA00022842"/>
    </source>
</evidence>
<dbReference type="NCBIfam" id="NF003295">
    <property type="entry name" value="PRK04293.1"/>
    <property type="match status" value="1"/>
</dbReference>
<dbReference type="InterPro" id="IPR001114">
    <property type="entry name" value="Adenylosuccinate_synthetase"/>
</dbReference>
<feature type="binding site" description="in other chain" evidence="8">
    <location>
        <begin position="13"/>
        <end position="16"/>
    </location>
    <ligand>
        <name>IMP</name>
        <dbReference type="ChEBI" id="CHEBI:58053"/>
        <note>ligand shared between dimeric partners</note>
    </ligand>
</feature>
<comment type="cofactor">
    <cofactor evidence="8">
        <name>Mg(2+)</name>
        <dbReference type="ChEBI" id="CHEBI:18420"/>
    </cofactor>
    <text evidence="8">Binds 1 Mg(2+) ion per subunit.</text>
</comment>
<name>A0A7C2Z9I5_9CREN</name>
<keyword evidence="2 8" id="KW-0436">Ligase</keyword>
<reference evidence="10" key="1">
    <citation type="journal article" date="2020" name="mSystems">
        <title>Genome- and Community-Level Interaction Insights into Carbon Utilization and Element Cycling Functions of Hydrothermarchaeota in Hydrothermal Sediment.</title>
        <authorList>
            <person name="Zhou Z."/>
            <person name="Liu Y."/>
            <person name="Xu W."/>
            <person name="Pan J."/>
            <person name="Luo Z.H."/>
            <person name="Li M."/>
        </authorList>
    </citation>
    <scope>NUCLEOTIDE SEQUENCE [LARGE SCALE GENOMIC DNA]</scope>
    <source>
        <strain evidence="10">SpSt-16</strain>
    </source>
</reference>
<gene>
    <name evidence="8" type="primary">purA</name>
    <name evidence="10" type="ORF">ENO77_05240</name>
</gene>
<feature type="active site" description="Proton donor" evidence="8">
    <location>
        <position position="42"/>
    </location>
</feature>
<evidence type="ECO:0000256" key="8">
    <source>
        <dbReference type="HAMAP-Rule" id="MF_00011"/>
    </source>
</evidence>
<feature type="binding site" evidence="8">
    <location>
        <position position="13"/>
    </location>
    <ligand>
        <name>Mg(2+)</name>
        <dbReference type="ChEBI" id="CHEBI:18420"/>
    </ligand>
</feature>
<dbReference type="Gene3D" id="3.40.440.10">
    <property type="entry name" value="Adenylosuccinate Synthetase, subunit A, domain 1"/>
    <property type="match status" value="2"/>
</dbReference>
<feature type="binding site" description="in other chain" evidence="8">
    <location>
        <position position="123"/>
    </location>
    <ligand>
        <name>IMP</name>
        <dbReference type="ChEBI" id="CHEBI:58053"/>
        <note>ligand shared between dimeric partners</note>
    </ligand>
</feature>
<comment type="pathway">
    <text evidence="8 9">Purine metabolism; AMP biosynthesis via de novo pathway; AMP from IMP: step 1/2.</text>
</comment>
<feature type="binding site" evidence="8">
    <location>
        <begin position="248"/>
        <end position="254"/>
    </location>
    <ligand>
        <name>substrate</name>
    </ligand>
</feature>
<keyword evidence="4 8" id="KW-0547">Nucleotide-binding</keyword>
<dbReference type="InterPro" id="IPR027417">
    <property type="entry name" value="P-loop_NTPase"/>
</dbReference>
<dbReference type="GO" id="GO:0044208">
    <property type="term" value="P:'de novo' AMP biosynthetic process"/>
    <property type="evidence" value="ECO:0007669"/>
    <property type="project" value="UniProtKB-UniRule"/>
</dbReference>
<dbReference type="Gene3D" id="1.10.300.10">
    <property type="entry name" value="Adenylosuccinate Synthetase, subunit A, domain 2"/>
    <property type="match status" value="1"/>
</dbReference>
<dbReference type="GO" id="GO:0000287">
    <property type="term" value="F:magnesium ion binding"/>
    <property type="evidence" value="ECO:0007669"/>
    <property type="project" value="UniProtKB-UniRule"/>
</dbReference>
<feature type="binding site" description="in other chain" evidence="8">
    <location>
        <position position="190"/>
    </location>
    <ligand>
        <name>IMP</name>
        <dbReference type="ChEBI" id="CHEBI:58053"/>
        <note>ligand shared between dimeric partners</note>
    </ligand>
</feature>
<keyword evidence="3 8" id="KW-0479">Metal-binding</keyword>
<evidence type="ECO:0000256" key="4">
    <source>
        <dbReference type="ARBA" id="ARBA00022741"/>
    </source>
</evidence>
<feature type="binding site" description="in other chain" evidence="8">
    <location>
        <position position="175"/>
    </location>
    <ligand>
        <name>IMP</name>
        <dbReference type="ChEBI" id="CHEBI:58053"/>
        <note>ligand shared between dimeric partners</note>
    </ligand>
</feature>
<feature type="binding site" evidence="8">
    <location>
        <begin position="320"/>
        <end position="322"/>
    </location>
    <ligand>
        <name>GTP</name>
        <dbReference type="ChEBI" id="CHEBI:37565"/>
    </ligand>
</feature>
<dbReference type="Gene3D" id="3.90.170.10">
    <property type="entry name" value="Adenylosuccinate Synthetase, subunit A, domain 3"/>
    <property type="match status" value="1"/>
</dbReference>
<feature type="binding site" evidence="8">
    <location>
        <begin position="12"/>
        <end position="18"/>
    </location>
    <ligand>
        <name>GTP</name>
        <dbReference type="ChEBI" id="CHEBI:37565"/>
    </ligand>
</feature>
<dbReference type="InterPro" id="IPR042110">
    <property type="entry name" value="Adenylosuccinate_synth_dom2"/>
</dbReference>
<dbReference type="AlphaFoldDB" id="A0A7C2Z9I5"/>
<dbReference type="HAMAP" id="MF_00011">
    <property type="entry name" value="Adenylosucc_synth"/>
    <property type="match status" value="1"/>
</dbReference>
<dbReference type="Pfam" id="PF00709">
    <property type="entry name" value="Adenylsucc_synt"/>
    <property type="match status" value="2"/>
</dbReference>
<feature type="binding site" description="in other chain" evidence="8">
    <location>
        <position position="252"/>
    </location>
    <ligand>
        <name>IMP</name>
        <dbReference type="ChEBI" id="CHEBI:58053"/>
        <note>ligand shared between dimeric partners</note>
    </ligand>
</feature>
<comment type="subcellular location">
    <subcellularLocation>
        <location evidence="8">Cytoplasm</location>
    </subcellularLocation>
</comment>
<feature type="binding site" evidence="8">
    <location>
        <begin position="41"/>
        <end position="43"/>
    </location>
    <ligand>
        <name>GTP</name>
        <dbReference type="ChEBI" id="CHEBI:37565"/>
    </ligand>
</feature>
<comment type="similarity">
    <text evidence="8 9">Belongs to the adenylosuccinate synthetase family.</text>
</comment>
<keyword evidence="6 8" id="KW-0460">Magnesium</keyword>
<dbReference type="PANTHER" id="PTHR11846">
    <property type="entry name" value="ADENYLOSUCCINATE SYNTHETASE"/>
    <property type="match status" value="1"/>
</dbReference>
<proteinExistence type="inferred from homology"/>
<organism evidence="10">
    <name type="scientific">Ignisphaera aggregans</name>
    <dbReference type="NCBI Taxonomy" id="334771"/>
    <lineage>
        <taxon>Archaea</taxon>
        <taxon>Thermoproteota</taxon>
        <taxon>Thermoprotei</taxon>
        <taxon>Desulfurococcales</taxon>
        <taxon>Desulfurococcaceae</taxon>
        <taxon>Ignisphaera</taxon>
    </lineage>
</organism>
<dbReference type="InterPro" id="IPR042111">
    <property type="entry name" value="Adenylosuccinate_synth_dom3"/>
</dbReference>
<dbReference type="PANTHER" id="PTHR11846:SF0">
    <property type="entry name" value="ADENYLOSUCCINATE SYNTHETASE"/>
    <property type="match status" value="1"/>
</dbReference>
<feature type="binding site" evidence="8">
    <location>
        <position position="254"/>
    </location>
    <ligand>
        <name>GTP</name>
        <dbReference type="ChEBI" id="CHEBI:37565"/>
    </ligand>
</feature>
<keyword evidence="5 8" id="KW-0658">Purine biosynthesis</keyword>
<dbReference type="FunFam" id="3.40.440.10:FF:000007">
    <property type="entry name" value="Adenylosuccinate synthetase"/>
    <property type="match status" value="1"/>
</dbReference>
<comment type="subunit">
    <text evidence="8">Homodimer.</text>
</comment>
<dbReference type="GO" id="GO:0005737">
    <property type="term" value="C:cytoplasm"/>
    <property type="evidence" value="ECO:0007669"/>
    <property type="project" value="UniProtKB-SubCell"/>
</dbReference>
<feature type="binding site" evidence="8">
    <location>
        <begin position="280"/>
        <end position="282"/>
    </location>
    <ligand>
        <name>GTP</name>
        <dbReference type="ChEBI" id="CHEBI:37565"/>
    </ligand>
</feature>
<sequence>MPLAVIVGGFFGDEGKGKIAGYLGYKDKPYIAVRCGSINAGHTVVYGGKAWKLRIVPAFFVSENTRLLIAAGAMVRLDVLFKEIDETGSRGRVFLDAQTGVIEERHVEMERSDEFLSRVVGSTLQGVGAAMVERVLRRLRLARNVDVLKDMLTDVSLEVNEALDNNELVYIEGVQGTFLSLYHGTYPYVTSRDTIASAFLSEVGVGPKRVDEVIVVFKSYVTRVGGGPLENELPPHEAERLGLLEVATVTGRTRRAAPFNMGLAKRAIMLNSATQIALTRIDVLFKDDYCVREWSKLSKEARQWINNIENELKTPVTIVSTGEDILCTVDRREELGLGWRL</sequence>
<dbReference type="InterPro" id="IPR018220">
    <property type="entry name" value="Adenylosuccin_syn_GTP-bd"/>
</dbReference>
<feature type="binding site" evidence="8">
    <location>
        <position position="41"/>
    </location>
    <ligand>
        <name>Mg(2+)</name>
        <dbReference type="ChEBI" id="CHEBI:18420"/>
    </ligand>
</feature>
<dbReference type="UniPathway" id="UPA00075">
    <property type="reaction ID" value="UER00335"/>
</dbReference>
<dbReference type="SUPFAM" id="SSF52540">
    <property type="entry name" value="P-loop containing nucleoside triphosphate hydrolases"/>
    <property type="match status" value="1"/>
</dbReference>
<feature type="active site" description="Proton acceptor" evidence="8">
    <location>
        <position position="13"/>
    </location>
</feature>
<dbReference type="EMBL" id="DSGT01000014">
    <property type="protein sequence ID" value="HEW53541.1"/>
    <property type="molecule type" value="Genomic_DNA"/>
</dbReference>
<evidence type="ECO:0000313" key="10">
    <source>
        <dbReference type="EMBL" id="HEW53541.1"/>
    </source>
</evidence>
<dbReference type="SMART" id="SM00788">
    <property type="entry name" value="Adenylsucc_synt"/>
    <property type="match status" value="1"/>
</dbReference>